<accession>A0A0F9MU66</accession>
<evidence type="ECO:0000313" key="1">
    <source>
        <dbReference type="EMBL" id="KKN02937.1"/>
    </source>
</evidence>
<evidence type="ECO:0008006" key="2">
    <source>
        <dbReference type="Google" id="ProtNLM"/>
    </source>
</evidence>
<dbReference type="AlphaFoldDB" id="A0A0F9MU66"/>
<name>A0A0F9MU66_9ZZZZ</name>
<protein>
    <recommendedName>
        <fullName evidence="2">Glycosyl transferase family 1 domain-containing protein</fullName>
    </recommendedName>
</protein>
<gene>
    <name evidence="1" type="ORF">LCGC14_1112660</name>
</gene>
<comment type="caution">
    <text evidence="1">The sequence shown here is derived from an EMBL/GenBank/DDBJ whole genome shotgun (WGS) entry which is preliminary data.</text>
</comment>
<proteinExistence type="predicted"/>
<sequence>MNILFIGYSDTANVSNRVARALNRYVGDKARVITTGPPHPFGYTEDIVLERDGANGMDEARDLVRDADWIINTGDSNYPAMFMLLAQFGVTERDRRYRWATRHGGSTLRSDPKRIARQDHEFGFERRFVAPDLFRFVRHNPRARPYLHAMDIVLPELPTIPGDKLRVCHSPSNPEIKGTAEITDAIECNVLQGPFETVFRQRAQHHIFVDQINKSIGGFGAASIEALACGLVVLCDTHHVHSAVYNWIPRPPIVPVESGDDVRAFIDDVRDKPRLVETYRRAALTWAQTYLTDACVYDYWMKNLV</sequence>
<reference evidence="1" key="1">
    <citation type="journal article" date="2015" name="Nature">
        <title>Complex archaea that bridge the gap between prokaryotes and eukaryotes.</title>
        <authorList>
            <person name="Spang A."/>
            <person name="Saw J.H."/>
            <person name="Jorgensen S.L."/>
            <person name="Zaremba-Niedzwiedzka K."/>
            <person name="Martijn J."/>
            <person name="Lind A.E."/>
            <person name="van Eijk R."/>
            <person name="Schleper C."/>
            <person name="Guy L."/>
            <person name="Ettema T.J."/>
        </authorList>
    </citation>
    <scope>NUCLEOTIDE SEQUENCE</scope>
</reference>
<organism evidence="1">
    <name type="scientific">marine sediment metagenome</name>
    <dbReference type="NCBI Taxonomy" id="412755"/>
    <lineage>
        <taxon>unclassified sequences</taxon>
        <taxon>metagenomes</taxon>
        <taxon>ecological metagenomes</taxon>
    </lineage>
</organism>
<dbReference type="EMBL" id="LAZR01005090">
    <property type="protein sequence ID" value="KKN02937.1"/>
    <property type="molecule type" value="Genomic_DNA"/>
</dbReference>